<organism evidence="1 2">
    <name type="scientific">Cichorium intybus</name>
    <name type="common">Chicory</name>
    <dbReference type="NCBI Taxonomy" id="13427"/>
    <lineage>
        <taxon>Eukaryota</taxon>
        <taxon>Viridiplantae</taxon>
        <taxon>Streptophyta</taxon>
        <taxon>Embryophyta</taxon>
        <taxon>Tracheophyta</taxon>
        <taxon>Spermatophyta</taxon>
        <taxon>Magnoliopsida</taxon>
        <taxon>eudicotyledons</taxon>
        <taxon>Gunneridae</taxon>
        <taxon>Pentapetalae</taxon>
        <taxon>asterids</taxon>
        <taxon>campanulids</taxon>
        <taxon>Asterales</taxon>
        <taxon>Asteraceae</taxon>
        <taxon>Cichorioideae</taxon>
        <taxon>Cichorieae</taxon>
        <taxon>Cichoriinae</taxon>
        <taxon>Cichorium</taxon>
    </lineage>
</organism>
<sequence>MRSSLEHHRLQNETLLVVSTSPSKSFLDHRLLHNHFENRIKPTTSTLSGEDHRELRNRKDGSGYGGDWAFRVGVQSNKLNEEMPEAAHLFLYVADEGEYV</sequence>
<proteinExistence type="predicted"/>
<reference evidence="2" key="1">
    <citation type="journal article" date="2022" name="Mol. Ecol. Resour.">
        <title>The genomes of chicory, endive, great burdock and yacon provide insights into Asteraceae palaeo-polyploidization history and plant inulin production.</title>
        <authorList>
            <person name="Fan W."/>
            <person name="Wang S."/>
            <person name="Wang H."/>
            <person name="Wang A."/>
            <person name="Jiang F."/>
            <person name="Liu H."/>
            <person name="Zhao H."/>
            <person name="Xu D."/>
            <person name="Zhang Y."/>
        </authorList>
    </citation>
    <scope>NUCLEOTIDE SEQUENCE [LARGE SCALE GENOMIC DNA]</scope>
    <source>
        <strain evidence="2">cv. Punajuju</strain>
    </source>
</reference>
<dbReference type="EMBL" id="CM042011">
    <property type="protein sequence ID" value="KAI3768006.1"/>
    <property type="molecule type" value="Genomic_DNA"/>
</dbReference>
<protein>
    <submittedName>
        <fullName evidence="1">Uncharacterized protein</fullName>
    </submittedName>
</protein>
<evidence type="ECO:0000313" key="1">
    <source>
        <dbReference type="EMBL" id="KAI3768006.1"/>
    </source>
</evidence>
<evidence type="ECO:0000313" key="2">
    <source>
        <dbReference type="Proteomes" id="UP001055811"/>
    </source>
</evidence>
<dbReference type="Proteomes" id="UP001055811">
    <property type="component" value="Linkage Group LG03"/>
</dbReference>
<keyword evidence="2" id="KW-1185">Reference proteome</keyword>
<gene>
    <name evidence="1" type="ORF">L2E82_18436</name>
</gene>
<comment type="caution">
    <text evidence="1">The sequence shown here is derived from an EMBL/GenBank/DDBJ whole genome shotgun (WGS) entry which is preliminary data.</text>
</comment>
<accession>A0ACB9FAK4</accession>
<name>A0ACB9FAK4_CICIN</name>
<reference evidence="1 2" key="2">
    <citation type="journal article" date="2022" name="Mol. Ecol. Resour.">
        <title>The genomes of chicory, endive, great burdock and yacon provide insights into Asteraceae paleo-polyploidization history and plant inulin production.</title>
        <authorList>
            <person name="Fan W."/>
            <person name="Wang S."/>
            <person name="Wang H."/>
            <person name="Wang A."/>
            <person name="Jiang F."/>
            <person name="Liu H."/>
            <person name="Zhao H."/>
            <person name="Xu D."/>
            <person name="Zhang Y."/>
        </authorList>
    </citation>
    <scope>NUCLEOTIDE SEQUENCE [LARGE SCALE GENOMIC DNA]</scope>
    <source>
        <strain evidence="2">cv. Punajuju</strain>
        <tissue evidence="1">Leaves</tissue>
    </source>
</reference>